<dbReference type="AlphaFoldDB" id="A0A4V6IDB1"/>
<dbReference type="KEGG" id="ctai:NCTC12078_00734"/>
<name>A0A4V6IDB1_9FLAO</name>
<reference evidence="1 2" key="1">
    <citation type="submission" date="2019-02" db="EMBL/GenBank/DDBJ databases">
        <authorList>
            <consortium name="Pathogen Informatics"/>
        </authorList>
    </citation>
    <scope>NUCLEOTIDE SEQUENCE [LARGE SCALE GENOMIC DNA]</scope>
    <source>
        <strain evidence="1 2">3012STDY6944375</strain>
    </source>
</reference>
<dbReference type="Proteomes" id="UP000290013">
    <property type="component" value="Chromosome"/>
</dbReference>
<accession>A0A4V6IDB1</accession>
<organism evidence="1 2">
    <name type="scientific">Chryseobacterium taihuense</name>
    <dbReference type="NCBI Taxonomy" id="1141221"/>
    <lineage>
        <taxon>Bacteria</taxon>
        <taxon>Pseudomonadati</taxon>
        <taxon>Bacteroidota</taxon>
        <taxon>Flavobacteriia</taxon>
        <taxon>Flavobacteriales</taxon>
        <taxon>Weeksellaceae</taxon>
        <taxon>Chryseobacterium group</taxon>
        <taxon>Chryseobacterium</taxon>
    </lineage>
</organism>
<dbReference type="RefSeq" id="WP_130913518.1">
    <property type="nucleotide sequence ID" value="NZ_LR215974.1"/>
</dbReference>
<evidence type="ECO:0000313" key="2">
    <source>
        <dbReference type="Proteomes" id="UP000290013"/>
    </source>
</evidence>
<protein>
    <submittedName>
        <fullName evidence="1">Uncharacterized protein</fullName>
    </submittedName>
</protein>
<proteinExistence type="predicted"/>
<gene>
    <name evidence="1" type="ORF">NCTC12078_00734</name>
</gene>
<dbReference type="EMBL" id="LR215974">
    <property type="protein sequence ID" value="VFB02754.1"/>
    <property type="molecule type" value="Genomic_DNA"/>
</dbReference>
<evidence type="ECO:0000313" key="1">
    <source>
        <dbReference type="EMBL" id="VFB02754.1"/>
    </source>
</evidence>
<sequence>MKHKKVPGVPNQIKGSCHDTETKVTYPNAEDLEKNFNIAKNRLFDINNWSNHTSGIPVKFTLCDQEGTAVERDPQIGDYVKILLYDKPNPQKRDYIWVRIDMIDQSNPNSLMMQMRPSTLPGNQFGGNIMHFYSSGSTSTFIVSKGNNYAKAAVYGRNEKANMNTDFLSAIKNWLTVLGARFGFQKIPWKAFTEMLLNNE</sequence>